<comment type="caution">
    <text evidence="1">The sequence shown here is derived from an EMBL/GenBank/DDBJ whole genome shotgun (WGS) entry which is preliminary data.</text>
</comment>
<name>A0AAE1E8R3_9GAST</name>
<keyword evidence="2" id="KW-1185">Reference proteome</keyword>
<dbReference type="EMBL" id="JAWDGP010000818">
    <property type="protein sequence ID" value="KAK3797038.1"/>
    <property type="molecule type" value="Genomic_DNA"/>
</dbReference>
<protein>
    <submittedName>
        <fullName evidence="1">Uncharacterized protein</fullName>
    </submittedName>
</protein>
<gene>
    <name evidence="1" type="ORF">RRG08_001477</name>
</gene>
<organism evidence="1 2">
    <name type="scientific">Elysia crispata</name>
    <name type="common">lettuce slug</name>
    <dbReference type="NCBI Taxonomy" id="231223"/>
    <lineage>
        <taxon>Eukaryota</taxon>
        <taxon>Metazoa</taxon>
        <taxon>Spiralia</taxon>
        <taxon>Lophotrochozoa</taxon>
        <taxon>Mollusca</taxon>
        <taxon>Gastropoda</taxon>
        <taxon>Heterobranchia</taxon>
        <taxon>Euthyneura</taxon>
        <taxon>Panpulmonata</taxon>
        <taxon>Sacoglossa</taxon>
        <taxon>Placobranchoidea</taxon>
        <taxon>Plakobranchidae</taxon>
        <taxon>Elysia</taxon>
    </lineage>
</organism>
<dbReference type="Proteomes" id="UP001283361">
    <property type="component" value="Unassembled WGS sequence"/>
</dbReference>
<proteinExistence type="predicted"/>
<evidence type="ECO:0000313" key="2">
    <source>
        <dbReference type="Proteomes" id="UP001283361"/>
    </source>
</evidence>
<dbReference type="AlphaFoldDB" id="A0AAE1E8R3"/>
<evidence type="ECO:0000313" key="1">
    <source>
        <dbReference type="EMBL" id="KAK3797038.1"/>
    </source>
</evidence>
<reference evidence="1" key="1">
    <citation type="journal article" date="2023" name="G3 (Bethesda)">
        <title>A reference genome for the long-term kleptoplast-retaining sea slug Elysia crispata morphotype clarki.</title>
        <authorList>
            <person name="Eastman K.E."/>
            <person name="Pendleton A.L."/>
            <person name="Shaikh M.A."/>
            <person name="Suttiyut T."/>
            <person name="Ogas R."/>
            <person name="Tomko P."/>
            <person name="Gavelis G."/>
            <person name="Widhalm J.R."/>
            <person name="Wisecaver J.H."/>
        </authorList>
    </citation>
    <scope>NUCLEOTIDE SEQUENCE</scope>
    <source>
        <strain evidence="1">ECLA1</strain>
    </source>
</reference>
<sequence length="329" mass="36389">MSTSAGSRKGDTAGRTSNKLLAQKFVDKRDVYMLTNLSSAGPTGDGGQASCYQGIQPEDGGCETRHDRKLLQPYDATRKMLKMAQKLAMRFMQIALLNAHIVAKKSGHSLTFLEFQKAVIQDLLFSSEATPDAGDDHSVRLVDRHFMDVIPPTEKKARPQKQCKLQTESGKNENLVSGFRATGLYPYNPNKILNKLPSADNETEEENGQRTAAAVSDAVISILSTMRGGKNGEPPAKKKKRTRINVTPGKSVSLERSFCLTITLCDPPTPTSGFNDKRKFVCPRSPASNCFYKYKFYSLLPINFHNSIETTQSGETVQKWEGKDDKNQS</sequence>
<accession>A0AAE1E8R3</accession>